<protein>
    <recommendedName>
        <fullName evidence="2">GBF-interacting protein 1 N-terminal domain-containing protein</fullName>
    </recommendedName>
</protein>
<organism evidence="3 4">
    <name type="scientific">Linum tenue</name>
    <dbReference type="NCBI Taxonomy" id="586396"/>
    <lineage>
        <taxon>Eukaryota</taxon>
        <taxon>Viridiplantae</taxon>
        <taxon>Streptophyta</taxon>
        <taxon>Embryophyta</taxon>
        <taxon>Tracheophyta</taxon>
        <taxon>Spermatophyta</taxon>
        <taxon>Magnoliopsida</taxon>
        <taxon>eudicotyledons</taxon>
        <taxon>Gunneridae</taxon>
        <taxon>Pentapetalae</taxon>
        <taxon>rosids</taxon>
        <taxon>fabids</taxon>
        <taxon>Malpighiales</taxon>
        <taxon>Linaceae</taxon>
        <taxon>Linum</taxon>
    </lineage>
</organism>
<sequence length="875" mass="94470">MGSESDSRSNNGSGGASVQQVPAEHKKIFQSLKEVVNNGNYTDAEIYAALRDCDMDPNDAVQKLLSQDIFHEVKSKRERRKEMKDTQNLKSRGDSSHLGAKVNAERTVGEVQSQSGYNAELSKAAYRRDNGSAGPVLPSSSLTYEVKTPIDWPSSHSDSFEGKNTRKNVRPGDSSAQGSLVSQSAGLGGSSGHVSMADIVRMRGPQSKGIQTSVGTSSHSLSDANYDGFFSSSLITSPSPPEMDQNVEYALLPNGSDVTRESVTLPSQNGYDNERLLMERRTGHPSTFNCSSSPVLDRFSTQCYAHSRGSELSADSSSNTCKVLEEDAPKHLGMEFVKSVPVSVTSGSKTHLASVSSTSGILGAEGLQQLSLEEKPAEVKSEDKHGVVFPNYMQAFAADCSHLSFGTYKSGLHPPILGPVMSDSVRSNSFAATDTSPSLNFGSPGDSLKPDHLGSTRKTSQLTDGATNLGFPLRVQPELIDGSLHGAAQQHEYFSQLSVADSSSGKFHDNSTSSSIMMHPNALNTPPLHQELVIFLTPCCLSCCPTQLTPLASGKSVWEYLILTLHIFLQHMNSKTLPIELLVSNAESVRNHNDLLSAFGSTQQIPPSRYGSIPPSTGSSSILNPEILNFSTHALPTSYLHPGSSLPREPALPQHVTSQPFSQPALSLEELAKLTGYAALSPNYAHSSSSSLQHAYDEISSFNDFVRIKNLKLFEGDSSRSNFPQPDAADVSRYGGFGRQPNYRGNFPDDLSSNRSASAVGYGDTLRSSFNGGINLPSLQLNDNSSPWDCGPDATTLSAIPDSQYYGLHGYSQLLPRSNKQDQQQFPQDYGALGYGSSYPSQARTAQEQWIDAVSFNRLQDPSSKQQQIWGQNYS</sequence>
<dbReference type="SUPFAM" id="SSF46934">
    <property type="entry name" value="UBA-like"/>
    <property type="match status" value="1"/>
</dbReference>
<feature type="compositionally biased region" description="Polar residues" evidence="1">
    <location>
        <begin position="8"/>
        <end position="20"/>
    </location>
</feature>
<dbReference type="InterPro" id="IPR009060">
    <property type="entry name" value="UBA-like_sf"/>
</dbReference>
<keyword evidence="4" id="KW-1185">Reference proteome</keyword>
<reference evidence="3" key="1">
    <citation type="submission" date="2022-08" db="EMBL/GenBank/DDBJ databases">
        <authorList>
            <person name="Gutierrez-Valencia J."/>
        </authorList>
    </citation>
    <scope>NUCLEOTIDE SEQUENCE</scope>
</reference>
<evidence type="ECO:0000313" key="4">
    <source>
        <dbReference type="Proteomes" id="UP001154282"/>
    </source>
</evidence>
<name>A0AAV0NRH6_9ROSI</name>
<dbReference type="Pfam" id="PF06972">
    <property type="entry name" value="GIP1_N"/>
    <property type="match status" value="1"/>
</dbReference>
<proteinExistence type="predicted"/>
<feature type="region of interest" description="Disordered" evidence="1">
    <location>
        <begin position="150"/>
        <end position="191"/>
    </location>
</feature>
<feature type="compositionally biased region" description="Basic and acidic residues" evidence="1">
    <location>
        <begin position="75"/>
        <end position="95"/>
    </location>
</feature>
<feature type="region of interest" description="Disordered" evidence="1">
    <location>
        <begin position="719"/>
        <end position="755"/>
    </location>
</feature>
<feature type="region of interest" description="Disordered" evidence="1">
    <location>
        <begin position="75"/>
        <end position="115"/>
    </location>
</feature>
<comment type="caution">
    <text evidence="3">The sequence shown here is derived from an EMBL/GenBank/DDBJ whole genome shotgun (WGS) entry which is preliminary data.</text>
</comment>
<evidence type="ECO:0000259" key="2">
    <source>
        <dbReference type="Pfam" id="PF06972"/>
    </source>
</evidence>
<feature type="compositionally biased region" description="Polar residues" evidence="1">
    <location>
        <begin position="456"/>
        <end position="466"/>
    </location>
</feature>
<feature type="region of interest" description="Disordered" evidence="1">
    <location>
        <begin position="428"/>
        <end position="467"/>
    </location>
</feature>
<dbReference type="Proteomes" id="UP001154282">
    <property type="component" value="Unassembled WGS sequence"/>
</dbReference>
<dbReference type="InterPro" id="IPR009719">
    <property type="entry name" value="GIP1_N"/>
</dbReference>
<dbReference type="PANTHER" id="PTHR46445:SF7">
    <property type="entry name" value="GBF-INTERACTING PROTEIN 1 N-TERMINAL DOMAIN-CONTAINING PROTEIN"/>
    <property type="match status" value="1"/>
</dbReference>
<feature type="compositionally biased region" description="Polar residues" evidence="1">
    <location>
        <begin position="428"/>
        <end position="441"/>
    </location>
</feature>
<feature type="region of interest" description="Disordered" evidence="1">
    <location>
        <begin position="1"/>
        <end position="22"/>
    </location>
</feature>
<accession>A0AAV0NRH6</accession>
<dbReference type="AlphaFoldDB" id="A0AAV0NRH6"/>
<evidence type="ECO:0000256" key="1">
    <source>
        <dbReference type="SAM" id="MobiDB-lite"/>
    </source>
</evidence>
<dbReference type="PANTHER" id="PTHR46445">
    <property type="entry name" value="RNA POLYMERASE II DEGRADATION FACTOR-LIKE PROTEIN (DUF1296)"/>
    <property type="match status" value="1"/>
</dbReference>
<feature type="domain" description="GBF-interacting protein 1 N-terminal" evidence="2">
    <location>
        <begin position="21"/>
        <end position="82"/>
    </location>
</feature>
<dbReference type="EMBL" id="CAMGYJ010000008">
    <property type="protein sequence ID" value="CAI0461293.1"/>
    <property type="molecule type" value="Genomic_DNA"/>
</dbReference>
<evidence type="ECO:0000313" key="3">
    <source>
        <dbReference type="EMBL" id="CAI0461293.1"/>
    </source>
</evidence>
<feature type="compositionally biased region" description="Polar residues" evidence="1">
    <location>
        <begin position="174"/>
        <end position="185"/>
    </location>
</feature>
<gene>
    <name evidence="3" type="ORF">LITE_LOCUS34870</name>
</gene>